<organism evidence="1 2">
    <name type="scientific">Mycobacterium stomatepiae</name>
    <dbReference type="NCBI Taxonomy" id="470076"/>
    <lineage>
        <taxon>Bacteria</taxon>
        <taxon>Bacillati</taxon>
        <taxon>Actinomycetota</taxon>
        <taxon>Actinomycetes</taxon>
        <taxon>Mycobacteriales</taxon>
        <taxon>Mycobacteriaceae</taxon>
        <taxon>Mycobacterium</taxon>
        <taxon>Mycobacterium simiae complex</taxon>
    </lineage>
</organism>
<evidence type="ECO:0000313" key="1">
    <source>
        <dbReference type="EMBL" id="BBY21311.1"/>
    </source>
</evidence>
<dbReference type="KEGG" id="msto:MSTO_15160"/>
<accession>A0A7I7Q591</accession>
<dbReference type="AlphaFoldDB" id="A0A7I7Q591"/>
<sequence>MLPSNAIVHLNAPMPAVPNSCGELRDTLQCKLFRHNGFTKTDTMATRETVGYRSIMPIPVDLSWFYTLNLHDRVNLLNNPRQSLISQFVERILAQVKEHGIRQQEVVDETQWSGTSSWKLTASMVAKLEEDRQRLDTWFDSLTPTERTHVIAHRRDEGTQAASKALGVDPGMAHPYLDMKATKLGLP</sequence>
<keyword evidence="2" id="KW-1185">Reference proteome</keyword>
<dbReference type="Proteomes" id="UP000467130">
    <property type="component" value="Chromosome"/>
</dbReference>
<evidence type="ECO:0000313" key="2">
    <source>
        <dbReference type="Proteomes" id="UP000467130"/>
    </source>
</evidence>
<proteinExistence type="predicted"/>
<name>A0A7I7Q591_9MYCO</name>
<dbReference type="EMBL" id="AP022587">
    <property type="protein sequence ID" value="BBY21311.1"/>
    <property type="molecule type" value="Genomic_DNA"/>
</dbReference>
<protein>
    <submittedName>
        <fullName evidence="1">Uncharacterized protein</fullName>
    </submittedName>
</protein>
<gene>
    <name evidence="1" type="ORF">MSTO_15160</name>
</gene>
<reference evidence="1 2" key="1">
    <citation type="journal article" date="2019" name="Emerg. Microbes Infect.">
        <title>Comprehensive subspecies identification of 175 nontuberculous mycobacteria species based on 7547 genomic profiles.</title>
        <authorList>
            <person name="Matsumoto Y."/>
            <person name="Kinjo T."/>
            <person name="Motooka D."/>
            <person name="Nabeya D."/>
            <person name="Jung N."/>
            <person name="Uechi K."/>
            <person name="Horii T."/>
            <person name="Iida T."/>
            <person name="Fujita J."/>
            <person name="Nakamura S."/>
        </authorList>
    </citation>
    <scope>NUCLEOTIDE SEQUENCE [LARGE SCALE GENOMIC DNA]</scope>
    <source>
        <strain evidence="1 2">JCM 17783</strain>
    </source>
</reference>